<evidence type="ECO:0000256" key="1">
    <source>
        <dbReference type="SAM" id="Phobius"/>
    </source>
</evidence>
<sequence>MWAFWSSLSMASGVVKRSNRMGIRLFVSPSFFFFFYFLGAKEQTFPSVEMTYLHTAKWGR</sequence>
<dbReference type="AlphaFoldDB" id="A0A0E9SYJ4"/>
<dbReference type="EMBL" id="GBXM01062260">
    <property type="protein sequence ID" value="JAH46317.1"/>
    <property type="molecule type" value="Transcribed_RNA"/>
</dbReference>
<organism evidence="2">
    <name type="scientific">Anguilla anguilla</name>
    <name type="common">European freshwater eel</name>
    <name type="synonym">Muraena anguilla</name>
    <dbReference type="NCBI Taxonomy" id="7936"/>
    <lineage>
        <taxon>Eukaryota</taxon>
        <taxon>Metazoa</taxon>
        <taxon>Chordata</taxon>
        <taxon>Craniata</taxon>
        <taxon>Vertebrata</taxon>
        <taxon>Euteleostomi</taxon>
        <taxon>Actinopterygii</taxon>
        <taxon>Neopterygii</taxon>
        <taxon>Teleostei</taxon>
        <taxon>Anguilliformes</taxon>
        <taxon>Anguillidae</taxon>
        <taxon>Anguilla</taxon>
    </lineage>
</organism>
<reference evidence="2" key="1">
    <citation type="submission" date="2014-11" db="EMBL/GenBank/DDBJ databases">
        <authorList>
            <person name="Amaro Gonzalez C."/>
        </authorList>
    </citation>
    <scope>NUCLEOTIDE SEQUENCE</scope>
</reference>
<keyword evidence="1" id="KW-0472">Membrane</keyword>
<proteinExistence type="predicted"/>
<protein>
    <submittedName>
        <fullName evidence="2">Uncharacterized protein</fullName>
    </submittedName>
</protein>
<feature type="transmembrane region" description="Helical" evidence="1">
    <location>
        <begin position="21"/>
        <end position="39"/>
    </location>
</feature>
<keyword evidence="1" id="KW-0812">Transmembrane</keyword>
<name>A0A0E9SYJ4_ANGAN</name>
<reference evidence="2" key="2">
    <citation type="journal article" date="2015" name="Fish Shellfish Immunol.">
        <title>Early steps in the European eel (Anguilla anguilla)-Vibrio vulnificus interaction in the gills: Role of the RtxA13 toxin.</title>
        <authorList>
            <person name="Callol A."/>
            <person name="Pajuelo D."/>
            <person name="Ebbesson L."/>
            <person name="Teles M."/>
            <person name="MacKenzie S."/>
            <person name="Amaro C."/>
        </authorList>
    </citation>
    <scope>NUCLEOTIDE SEQUENCE</scope>
</reference>
<evidence type="ECO:0000313" key="2">
    <source>
        <dbReference type="EMBL" id="JAH46317.1"/>
    </source>
</evidence>
<accession>A0A0E9SYJ4</accession>
<keyword evidence="1" id="KW-1133">Transmembrane helix</keyword>